<dbReference type="KEGG" id="tem:JW646_17000"/>
<dbReference type="GO" id="GO:0046872">
    <property type="term" value="F:metal ion binding"/>
    <property type="evidence" value="ECO:0007669"/>
    <property type="project" value="UniProtKB-KW"/>
</dbReference>
<name>A0AAX2ZD62_9FIRM</name>
<keyword evidence="6" id="KW-1185">Reference proteome</keyword>
<dbReference type="RefSeq" id="WP_228415766.1">
    <property type="nucleotide sequence ID" value="NZ_CP081135.1"/>
</dbReference>
<accession>A0AAX2ZD62</accession>
<evidence type="ECO:0000256" key="2">
    <source>
        <dbReference type="ARBA" id="ARBA00023004"/>
    </source>
</evidence>
<feature type="domain" description="4Fe-4S ferredoxin-type" evidence="4">
    <location>
        <begin position="334"/>
        <end position="362"/>
    </location>
</feature>
<evidence type="ECO:0000313" key="5">
    <source>
        <dbReference type="EMBL" id="UEL47308.1"/>
    </source>
</evidence>
<dbReference type="AlphaFoldDB" id="A0AAX2ZD62"/>
<dbReference type="InterPro" id="IPR036812">
    <property type="entry name" value="NAD(P)_OxRdtase_dom_sf"/>
</dbReference>
<proteinExistence type="predicted"/>
<protein>
    <submittedName>
        <fullName evidence="5">Aldo/keto reductase</fullName>
    </submittedName>
</protein>
<dbReference type="Pfam" id="PF00248">
    <property type="entry name" value="Aldo_ket_red"/>
    <property type="match status" value="1"/>
</dbReference>
<dbReference type="PROSITE" id="PS51379">
    <property type="entry name" value="4FE4S_FER_2"/>
    <property type="match status" value="2"/>
</dbReference>
<dbReference type="InterPro" id="IPR053135">
    <property type="entry name" value="AKR2_Oxidoreductase"/>
</dbReference>
<evidence type="ECO:0000259" key="4">
    <source>
        <dbReference type="PROSITE" id="PS51379"/>
    </source>
</evidence>
<dbReference type="InterPro" id="IPR017900">
    <property type="entry name" value="4Fe4S_Fe_S_CS"/>
</dbReference>
<keyword evidence="1" id="KW-0479">Metal-binding</keyword>
<dbReference type="Proteomes" id="UP001198983">
    <property type="component" value="Chromosome"/>
</dbReference>
<dbReference type="PROSITE" id="PS00198">
    <property type="entry name" value="4FE4S_FER_1"/>
    <property type="match status" value="2"/>
</dbReference>
<evidence type="ECO:0000256" key="1">
    <source>
        <dbReference type="ARBA" id="ARBA00022723"/>
    </source>
</evidence>
<keyword evidence="3" id="KW-0411">Iron-sulfur</keyword>
<reference evidence="5 6" key="1">
    <citation type="journal article" date="2023" name="Int. J. Syst. Evol. Microbiol.">
        <title>Terrisporobacter hibernicus sp. nov., isolated from bovine faeces in Northern Ireland.</title>
        <authorList>
            <person name="Mitchell M."/>
            <person name="Nguyen S.V."/>
            <person name="Connor M."/>
            <person name="Fairley D.J."/>
            <person name="Donoghue O."/>
            <person name="Marshall H."/>
            <person name="Koolman L."/>
            <person name="McMullan G."/>
            <person name="Schaffer K.E."/>
            <person name="McGrath J.W."/>
            <person name="Fanning S."/>
        </authorList>
    </citation>
    <scope>NUCLEOTIDE SEQUENCE [LARGE SCALE GENOMIC DNA]</scope>
    <source>
        <strain evidence="5 6">MCA3</strain>
    </source>
</reference>
<dbReference type="InterPro" id="IPR023210">
    <property type="entry name" value="NADP_OxRdtase_dom"/>
</dbReference>
<dbReference type="PANTHER" id="PTHR43312:SF2">
    <property type="entry name" value="OXIDOREDUCTASE"/>
    <property type="match status" value="1"/>
</dbReference>
<dbReference type="GO" id="GO:0051536">
    <property type="term" value="F:iron-sulfur cluster binding"/>
    <property type="evidence" value="ECO:0007669"/>
    <property type="project" value="UniProtKB-KW"/>
</dbReference>
<dbReference type="SUPFAM" id="SSF51430">
    <property type="entry name" value="NAD(P)-linked oxidoreductase"/>
    <property type="match status" value="1"/>
</dbReference>
<dbReference type="Pfam" id="PF13187">
    <property type="entry name" value="Fer4_9"/>
    <property type="match status" value="1"/>
</dbReference>
<sequence length="378" mass="43605">MSKKLGFGYMRLPITNSEDPTTVDYEEVNKMVDTFLERGFTYFDTAYMYHNFISETVIRETLVKRHPRESFTLATKMPTMFLKKEEDLERIFNEQLEKCGVDYFDYYLIHNLGVSHYEIAEKFKVFEFVQKKKEEGKIKSAGFSFHDNANLLEEILTAHPEVDFVQLQLNYIDWDNESIQSRKCYQIATKHNKPVIVMEPVKGGTLAKVPESVEKLFKDYHADMSVSSWAIRFAASHENVMMVLSGMSSMEQLLDNTSYMKNFQPLDNKELNIINKAVEMINESIAVPCTACQYCVEGCPKNIPIPNYFALYNAEKQSDNKGFSTQGVYYGNYTKTYGKASDCIECKKCEGSCPQHIDITNALKEVAATFEKERKQSR</sequence>
<dbReference type="SUPFAM" id="SSF46548">
    <property type="entry name" value="alpha-helical ferredoxin"/>
    <property type="match status" value="1"/>
</dbReference>
<dbReference type="PANTHER" id="PTHR43312">
    <property type="entry name" value="D-THREO-ALDOSE 1-DEHYDROGENASE"/>
    <property type="match status" value="1"/>
</dbReference>
<feature type="domain" description="4Fe-4S ferredoxin-type" evidence="4">
    <location>
        <begin position="276"/>
        <end position="309"/>
    </location>
</feature>
<keyword evidence="2" id="KW-0408">Iron</keyword>
<evidence type="ECO:0000256" key="3">
    <source>
        <dbReference type="ARBA" id="ARBA00023014"/>
    </source>
</evidence>
<dbReference type="EMBL" id="CP081135">
    <property type="protein sequence ID" value="UEL47308.1"/>
    <property type="molecule type" value="Genomic_DNA"/>
</dbReference>
<dbReference type="Gene3D" id="3.20.20.100">
    <property type="entry name" value="NADP-dependent oxidoreductase domain"/>
    <property type="match status" value="1"/>
</dbReference>
<dbReference type="InterPro" id="IPR017896">
    <property type="entry name" value="4Fe4S_Fe-S-bd"/>
</dbReference>
<dbReference type="Gene3D" id="3.30.70.20">
    <property type="match status" value="1"/>
</dbReference>
<organism evidence="5 6">
    <name type="scientific">Terrisporobacter hibernicus</name>
    <dbReference type="NCBI Taxonomy" id="2813371"/>
    <lineage>
        <taxon>Bacteria</taxon>
        <taxon>Bacillati</taxon>
        <taxon>Bacillota</taxon>
        <taxon>Clostridia</taxon>
        <taxon>Peptostreptococcales</taxon>
        <taxon>Peptostreptococcaceae</taxon>
        <taxon>Terrisporobacter</taxon>
    </lineage>
</organism>
<evidence type="ECO:0000313" key="6">
    <source>
        <dbReference type="Proteomes" id="UP001198983"/>
    </source>
</evidence>
<gene>
    <name evidence="5" type="ORF">JW646_17000</name>
</gene>
<dbReference type="CDD" id="cd19096">
    <property type="entry name" value="AKR_Fe-S_oxidoreductase"/>
    <property type="match status" value="1"/>
</dbReference>